<evidence type="ECO:0000259" key="2">
    <source>
        <dbReference type="Pfam" id="PF01814"/>
    </source>
</evidence>
<proteinExistence type="predicted"/>
<dbReference type="InterPro" id="IPR012312">
    <property type="entry name" value="Hemerythrin-like"/>
</dbReference>
<protein>
    <recommendedName>
        <fullName evidence="2">Hemerythrin-like domain-containing protein</fullName>
    </recommendedName>
</protein>
<accession>A0ABP8JVL6</accession>
<sequence>MPTTRPAPTASTASTPTAATTTASTPTASTTTASTTTAAPEHRRQLDLPGQTHVAEGPHDHTGMYVMHHAFRRDLVAFAAAVRATPLTADDTWRALADRWHRFATTLHHHHSAEDEHYWPVLLEAVEARGTATDLAEVHAMSEEHADIDPLVTACAGGFAALVDHPCEPHRNALDVRLTGLREVLGEHLRHEETVVLPLVQRVMTTEEFDRVEKAVARAYPLREVPFIVGWAMHGLPEEGRAAMFTGAGAPYRVLHALVRRRFERAEALAFRHGDRGTRP</sequence>
<comment type="caution">
    <text evidence="3">The sequence shown here is derived from an EMBL/GenBank/DDBJ whole genome shotgun (WGS) entry which is preliminary data.</text>
</comment>
<evidence type="ECO:0000313" key="3">
    <source>
        <dbReference type="EMBL" id="GAA4396751.1"/>
    </source>
</evidence>
<reference evidence="4" key="1">
    <citation type="journal article" date="2019" name="Int. J. Syst. Evol. Microbiol.">
        <title>The Global Catalogue of Microorganisms (GCM) 10K type strain sequencing project: providing services to taxonomists for standard genome sequencing and annotation.</title>
        <authorList>
            <consortium name="The Broad Institute Genomics Platform"/>
            <consortium name="The Broad Institute Genome Sequencing Center for Infectious Disease"/>
            <person name="Wu L."/>
            <person name="Ma J."/>
        </authorList>
    </citation>
    <scope>NUCLEOTIDE SEQUENCE [LARGE SCALE GENOMIC DNA]</scope>
    <source>
        <strain evidence="4">JCM 17809</strain>
    </source>
</reference>
<dbReference type="Proteomes" id="UP001500945">
    <property type="component" value="Unassembled WGS sequence"/>
</dbReference>
<dbReference type="EMBL" id="BAABGM010000001">
    <property type="protein sequence ID" value="GAA4396751.1"/>
    <property type="molecule type" value="Genomic_DNA"/>
</dbReference>
<organism evidence="3 4">
    <name type="scientific">Fodinibacter luteus</name>
    <dbReference type="NCBI Taxonomy" id="552064"/>
    <lineage>
        <taxon>Bacteria</taxon>
        <taxon>Bacillati</taxon>
        <taxon>Actinomycetota</taxon>
        <taxon>Actinomycetes</taxon>
        <taxon>Micrococcales</taxon>
        <taxon>Intrasporangiaceae</taxon>
        <taxon>Fodinibacter (ex Wang et al. 2009)</taxon>
    </lineage>
</organism>
<evidence type="ECO:0000313" key="4">
    <source>
        <dbReference type="Proteomes" id="UP001500945"/>
    </source>
</evidence>
<name>A0ABP8JVL6_9MICO</name>
<dbReference type="Pfam" id="PF01814">
    <property type="entry name" value="Hemerythrin"/>
    <property type="match status" value="1"/>
</dbReference>
<dbReference type="RefSeq" id="WP_345201108.1">
    <property type="nucleotide sequence ID" value="NZ_BAABGM010000001.1"/>
</dbReference>
<keyword evidence="4" id="KW-1185">Reference proteome</keyword>
<gene>
    <name evidence="3" type="ORF">GCM10023168_01000</name>
</gene>
<evidence type="ECO:0000256" key="1">
    <source>
        <dbReference type="SAM" id="MobiDB-lite"/>
    </source>
</evidence>
<feature type="compositionally biased region" description="Low complexity" evidence="1">
    <location>
        <begin position="1"/>
        <end position="39"/>
    </location>
</feature>
<dbReference type="CDD" id="cd12108">
    <property type="entry name" value="Hr-like"/>
    <property type="match status" value="1"/>
</dbReference>
<feature type="region of interest" description="Disordered" evidence="1">
    <location>
        <begin position="1"/>
        <end position="58"/>
    </location>
</feature>
<feature type="domain" description="Hemerythrin-like" evidence="2">
    <location>
        <begin position="66"/>
        <end position="200"/>
    </location>
</feature>
<dbReference type="Gene3D" id="1.20.120.520">
    <property type="entry name" value="nmb1532 protein domain like"/>
    <property type="match status" value="1"/>
</dbReference>